<feature type="domain" description="PPIase FKBP-type" evidence="11">
    <location>
        <begin position="40"/>
        <end position="94"/>
    </location>
</feature>
<dbReference type="SUPFAM" id="SSF54534">
    <property type="entry name" value="FKBP-like"/>
    <property type="match status" value="1"/>
</dbReference>
<name>A0A7R9XPV3_9CHLO</name>
<evidence type="ECO:0000256" key="10">
    <source>
        <dbReference type="SAM" id="MobiDB-lite"/>
    </source>
</evidence>
<feature type="region of interest" description="Disordered" evidence="10">
    <location>
        <begin position="1"/>
        <end position="38"/>
    </location>
</feature>
<evidence type="ECO:0000256" key="5">
    <source>
        <dbReference type="ARBA" id="ARBA00022490"/>
    </source>
</evidence>
<gene>
    <name evidence="12" type="ORF">OLUC0939_LOCUS408</name>
</gene>
<evidence type="ECO:0000256" key="3">
    <source>
        <dbReference type="ARBA" id="ARBA00006577"/>
    </source>
</evidence>
<protein>
    <recommendedName>
        <fullName evidence="4 9">peptidylprolyl isomerase</fullName>
        <ecNumber evidence="4 9">5.2.1.8</ecNumber>
    </recommendedName>
</protein>
<evidence type="ECO:0000256" key="9">
    <source>
        <dbReference type="PROSITE-ProRule" id="PRU00277"/>
    </source>
</evidence>
<dbReference type="EMBL" id="HBDX01000449">
    <property type="protein sequence ID" value="CAD8219689.1"/>
    <property type="molecule type" value="Transcribed_RNA"/>
</dbReference>
<dbReference type="GO" id="GO:0005737">
    <property type="term" value="C:cytoplasm"/>
    <property type="evidence" value="ECO:0007669"/>
    <property type="project" value="UniProtKB-SubCell"/>
</dbReference>
<evidence type="ECO:0000259" key="11">
    <source>
        <dbReference type="PROSITE" id="PS50059"/>
    </source>
</evidence>
<dbReference type="InterPro" id="IPR001179">
    <property type="entry name" value="PPIase_FKBP_dom"/>
</dbReference>
<dbReference type="PROSITE" id="PS50059">
    <property type="entry name" value="FKBP_PPIASE"/>
    <property type="match status" value="1"/>
</dbReference>
<dbReference type="GO" id="GO:0003755">
    <property type="term" value="F:peptidyl-prolyl cis-trans isomerase activity"/>
    <property type="evidence" value="ECO:0007669"/>
    <property type="project" value="UniProtKB-KW"/>
</dbReference>
<evidence type="ECO:0000256" key="7">
    <source>
        <dbReference type="ARBA" id="ARBA00023186"/>
    </source>
</evidence>
<dbReference type="Gene3D" id="3.10.50.40">
    <property type="match status" value="1"/>
</dbReference>
<dbReference type="GO" id="GO:0042026">
    <property type="term" value="P:protein refolding"/>
    <property type="evidence" value="ECO:0007669"/>
    <property type="project" value="UniProtKB-ARBA"/>
</dbReference>
<dbReference type="InterPro" id="IPR046357">
    <property type="entry name" value="PPIase_dom_sf"/>
</dbReference>
<comment type="subcellular location">
    <subcellularLocation>
        <location evidence="2">Cytoplasm</location>
    </subcellularLocation>
</comment>
<proteinExistence type="inferred from homology"/>
<evidence type="ECO:0000256" key="4">
    <source>
        <dbReference type="ARBA" id="ARBA00013194"/>
    </source>
</evidence>
<reference evidence="12" key="1">
    <citation type="submission" date="2021-01" db="EMBL/GenBank/DDBJ databases">
        <authorList>
            <person name="Corre E."/>
            <person name="Pelletier E."/>
            <person name="Niang G."/>
            <person name="Scheremetjew M."/>
            <person name="Finn R."/>
            <person name="Kale V."/>
            <person name="Holt S."/>
            <person name="Cochrane G."/>
            <person name="Meng A."/>
            <person name="Brown T."/>
            <person name="Cohen L."/>
        </authorList>
    </citation>
    <scope>NUCLEOTIDE SEQUENCE</scope>
    <source>
        <strain evidence="12">Clade-A-BCC118000</strain>
    </source>
</reference>
<comment type="catalytic activity">
    <reaction evidence="1 9">
        <text>[protein]-peptidylproline (omega=180) = [protein]-peptidylproline (omega=0)</text>
        <dbReference type="Rhea" id="RHEA:16237"/>
        <dbReference type="Rhea" id="RHEA-COMP:10747"/>
        <dbReference type="Rhea" id="RHEA-COMP:10748"/>
        <dbReference type="ChEBI" id="CHEBI:83833"/>
        <dbReference type="ChEBI" id="CHEBI:83834"/>
        <dbReference type="EC" id="5.2.1.8"/>
    </reaction>
</comment>
<evidence type="ECO:0000256" key="1">
    <source>
        <dbReference type="ARBA" id="ARBA00000971"/>
    </source>
</evidence>
<accession>A0A7R9XPV3</accession>
<dbReference type="AlphaFoldDB" id="A0A7R9XPV3"/>
<sequence length="200" mass="21712">MLRAPSRATPSRVVAARSNRHRRRHRVGARASARETPKNGERVTLHYKMTLNDGTVIDDTRSDARQGQPVTITLGDDSLFARIGEELATMTPGDVRENVTLAAKDAFGERDDAKVQRFPLSPEEAQSMASQVQVGQLVQLPDGARALCLGLDGESVTLDLNHPLAGQDLCFELELVSIAEGLNIFGTPMVSFTPPQPASR</sequence>
<dbReference type="Pfam" id="PF00254">
    <property type="entry name" value="FKBP_C"/>
    <property type="match status" value="1"/>
</dbReference>
<evidence type="ECO:0000256" key="8">
    <source>
        <dbReference type="ARBA" id="ARBA00023235"/>
    </source>
</evidence>
<evidence type="ECO:0000313" key="12">
    <source>
        <dbReference type="EMBL" id="CAD8219689.1"/>
    </source>
</evidence>
<keyword evidence="7" id="KW-0143">Chaperone</keyword>
<evidence type="ECO:0000256" key="2">
    <source>
        <dbReference type="ARBA" id="ARBA00004496"/>
    </source>
</evidence>
<evidence type="ECO:0000256" key="6">
    <source>
        <dbReference type="ARBA" id="ARBA00023110"/>
    </source>
</evidence>
<keyword evidence="8 9" id="KW-0413">Isomerase</keyword>
<keyword evidence="5" id="KW-0963">Cytoplasm</keyword>
<comment type="similarity">
    <text evidence="3">Belongs to the FKBP-type PPIase family.</text>
</comment>
<dbReference type="EC" id="5.2.1.8" evidence="4 9"/>
<dbReference type="PANTHER" id="PTHR47861">
    <property type="entry name" value="FKBP-TYPE PEPTIDYL-PROLYL CIS-TRANS ISOMERASE SLYD"/>
    <property type="match status" value="1"/>
</dbReference>
<keyword evidence="6 9" id="KW-0697">Rotamase</keyword>
<organism evidence="12">
    <name type="scientific">Ostreococcus sp. 'lucimarinus'</name>
    <dbReference type="NCBI Taxonomy" id="242159"/>
    <lineage>
        <taxon>Eukaryota</taxon>
        <taxon>Viridiplantae</taxon>
        <taxon>Chlorophyta</taxon>
        <taxon>Mamiellophyceae</taxon>
        <taxon>Mamiellales</taxon>
        <taxon>Bathycoccaceae</taxon>
        <taxon>Ostreococcus</taxon>
    </lineage>
</organism>
<dbReference type="PANTHER" id="PTHR47861:SF3">
    <property type="entry name" value="FKBP-TYPE PEPTIDYL-PROLYL CIS-TRANS ISOMERASE SLYD"/>
    <property type="match status" value="1"/>
</dbReference>
<feature type="compositionally biased region" description="Basic residues" evidence="10">
    <location>
        <begin position="18"/>
        <end position="28"/>
    </location>
</feature>